<dbReference type="Gene3D" id="3.30.10.10">
    <property type="entry name" value="Trypsin Inhibitor V, subunit A"/>
    <property type="match status" value="1"/>
</dbReference>
<name>A0A398BVE0_9RHOB</name>
<comment type="caution">
    <text evidence="1">The sequence shown here is derived from an EMBL/GenBank/DDBJ whole genome shotgun (WGS) entry which is preliminary data.</text>
</comment>
<dbReference type="EMBL" id="QXXQ01000002">
    <property type="protein sequence ID" value="RID92871.1"/>
    <property type="molecule type" value="Genomic_DNA"/>
</dbReference>
<sequence>MRKWFSGCLLVFAGCVQAPDYQGGACGANRLAGWIGQPADALDEQYMPEEHRLVPPDLAITEDYRPNRLNVLLDRQDRIAGFRCG</sequence>
<accession>A0A398BVE0</accession>
<dbReference type="InterPro" id="IPR021719">
    <property type="entry name" value="Prot_inh_I78"/>
</dbReference>
<reference evidence="1 2" key="1">
    <citation type="submission" date="2018-09" db="EMBL/GenBank/DDBJ databases">
        <title>Gemmobacter lutimaris sp. nov., a marine bacterium isolated from tidal flat.</title>
        <authorList>
            <person name="Lee D.W."/>
            <person name="Yoo Y."/>
            <person name="Kim J.-J."/>
            <person name="Kim B.S."/>
        </authorList>
    </citation>
    <scope>NUCLEOTIDE SEQUENCE [LARGE SCALE GENOMIC DNA]</scope>
    <source>
        <strain evidence="1 2">YJ-T1-11</strain>
    </source>
</reference>
<dbReference type="PROSITE" id="PS51257">
    <property type="entry name" value="PROKAR_LIPOPROTEIN"/>
    <property type="match status" value="1"/>
</dbReference>
<protein>
    <recommendedName>
        <fullName evidence="3">Peptidase inhibitor I78</fullName>
    </recommendedName>
</protein>
<dbReference type="OrthoDB" id="8724542at2"/>
<proteinExistence type="predicted"/>
<dbReference type="AlphaFoldDB" id="A0A398BVE0"/>
<evidence type="ECO:0000313" key="1">
    <source>
        <dbReference type="EMBL" id="RID92871.1"/>
    </source>
</evidence>
<evidence type="ECO:0000313" key="2">
    <source>
        <dbReference type="Proteomes" id="UP000266649"/>
    </source>
</evidence>
<organism evidence="1 2">
    <name type="scientific">Gemmobacter lutimaris</name>
    <dbReference type="NCBI Taxonomy" id="2306023"/>
    <lineage>
        <taxon>Bacteria</taxon>
        <taxon>Pseudomonadati</taxon>
        <taxon>Pseudomonadota</taxon>
        <taxon>Alphaproteobacteria</taxon>
        <taxon>Rhodobacterales</taxon>
        <taxon>Paracoccaceae</taxon>
        <taxon>Gemmobacter</taxon>
    </lineage>
</organism>
<gene>
    <name evidence="1" type="ORF">D2N39_04150</name>
</gene>
<dbReference type="RefSeq" id="WP_119133527.1">
    <property type="nucleotide sequence ID" value="NZ_QXXQ01000002.1"/>
</dbReference>
<dbReference type="Proteomes" id="UP000266649">
    <property type="component" value="Unassembled WGS sequence"/>
</dbReference>
<keyword evidence="2" id="KW-1185">Reference proteome</keyword>
<evidence type="ECO:0008006" key="3">
    <source>
        <dbReference type="Google" id="ProtNLM"/>
    </source>
</evidence>
<dbReference type="Pfam" id="PF11720">
    <property type="entry name" value="Inhibitor_I78"/>
    <property type="match status" value="1"/>
</dbReference>